<dbReference type="EMBL" id="LILC01000021">
    <property type="protein sequence ID" value="KOO43460.1"/>
    <property type="molecule type" value="Genomic_DNA"/>
</dbReference>
<dbReference type="InterPro" id="IPR014756">
    <property type="entry name" value="Ig_E-set"/>
</dbReference>
<comment type="subcellular location">
    <subcellularLocation>
        <location evidence="1">Cell membrane</location>
        <topology evidence="1">Multi-pass membrane protein</topology>
    </subcellularLocation>
</comment>
<dbReference type="GO" id="GO:0042597">
    <property type="term" value="C:periplasmic space"/>
    <property type="evidence" value="ECO:0007669"/>
    <property type="project" value="InterPro"/>
</dbReference>
<evidence type="ECO:0000256" key="4">
    <source>
        <dbReference type="ARBA" id="ARBA00022723"/>
    </source>
</evidence>
<evidence type="ECO:0000259" key="9">
    <source>
        <dbReference type="Pfam" id="PF04234"/>
    </source>
</evidence>
<evidence type="ECO:0000256" key="8">
    <source>
        <dbReference type="ARBA" id="ARBA00023136"/>
    </source>
</evidence>
<evidence type="ECO:0008006" key="14">
    <source>
        <dbReference type="Google" id="ProtNLM"/>
    </source>
</evidence>
<dbReference type="GO" id="GO:0006825">
    <property type="term" value="P:copper ion transport"/>
    <property type="evidence" value="ECO:0007669"/>
    <property type="project" value="InterPro"/>
</dbReference>
<evidence type="ECO:0000313" key="13">
    <source>
        <dbReference type="Proteomes" id="UP000037558"/>
    </source>
</evidence>
<evidence type="ECO:0000313" key="12">
    <source>
        <dbReference type="EMBL" id="KOO43460.1"/>
    </source>
</evidence>
<dbReference type="Pfam" id="PF05425">
    <property type="entry name" value="CopD"/>
    <property type="match status" value="1"/>
</dbReference>
<evidence type="ECO:0000256" key="1">
    <source>
        <dbReference type="ARBA" id="ARBA00004651"/>
    </source>
</evidence>
<keyword evidence="6" id="KW-1133">Transmembrane helix</keyword>
<keyword evidence="7" id="KW-0186">Copper</keyword>
<evidence type="ECO:0000256" key="5">
    <source>
        <dbReference type="ARBA" id="ARBA00022729"/>
    </source>
</evidence>
<dbReference type="STRING" id="284581.AMD01_15660"/>
<dbReference type="PANTHER" id="PTHR34820:SF4">
    <property type="entry name" value="INNER MEMBRANE PROTEIN YEBZ"/>
    <property type="match status" value="1"/>
</dbReference>
<dbReference type="OrthoDB" id="2353937at2"/>
<evidence type="ECO:0000256" key="3">
    <source>
        <dbReference type="ARBA" id="ARBA00022692"/>
    </source>
</evidence>
<dbReference type="InterPro" id="IPR032694">
    <property type="entry name" value="CopC/D"/>
</dbReference>
<sequence>MHASKTIKSLLVFILLLVMFTPLRAYAHAYIQESNPSENERLKQSPTEVKIKFNEDLQNGFNSLSIVDSNGKRVKLEKAEIKANDRSTIQAKVEQKLKDDVYSLEWRVVSADGHSVSGNIPFLVGKTSKEIPGSFQQSNGTSSALKVENITDRWFLYSSFSIIVGVLLFRMFWYRPEKPHMVINKRTKNLLWTGWMLLTIGILAFLPIQTKLNAGVSWSKAFDLDLWSKTLQYTKEGTVWIVQIVILLLLFVSIWWLMRDKEQFSRIKASFPLTLIVGMMLSKAFIGHPSSSPYKEFGVGTDFLHLLSASIWVGGILAIVFLLHEGMFKKDEESRDLYWQSLNRFSIWGWIAVGTLMLTGIFNATLFITDIQALIKTTYGRALLIKVGGFVLMGILGMIHFIRVKYFPNKGLKWAVRVELLIGLAIFAFTAVFTNLPTPQGAAPQSFNDTAILIDNKEYLNLNISPKRPGPNTFEVTVYDQRGRALKDIDQVTITLSQQGLFKDGRKSTFQVPAVSEGVYETNNLYLNQKGRWKIQVHVLTKSLDEYDAYFSTNLNR</sequence>
<dbReference type="Pfam" id="PF13115">
    <property type="entry name" value="YtkA"/>
    <property type="match status" value="1"/>
</dbReference>
<dbReference type="GO" id="GO:0046688">
    <property type="term" value="P:response to copper ion"/>
    <property type="evidence" value="ECO:0007669"/>
    <property type="project" value="InterPro"/>
</dbReference>
<dbReference type="SUPFAM" id="SSF81296">
    <property type="entry name" value="E set domains"/>
    <property type="match status" value="1"/>
</dbReference>
<dbReference type="InterPro" id="IPR008457">
    <property type="entry name" value="Cu-R_CopD_dom"/>
</dbReference>
<feature type="domain" description="CopC" evidence="9">
    <location>
        <begin position="28"/>
        <end position="124"/>
    </location>
</feature>
<dbReference type="PANTHER" id="PTHR34820">
    <property type="entry name" value="INNER MEMBRANE PROTEIN YEBZ"/>
    <property type="match status" value="1"/>
</dbReference>
<dbReference type="GO" id="GO:0005507">
    <property type="term" value="F:copper ion binding"/>
    <property type="evidence" value="ECO:0007669"/>
    <property type="project" value="InterPro"/>
</dbReference>
<keyword evidence="5" id="KW-0732">Signal</keyword>
<proteinExistence type="predicted"/>
<gene>
    <name evidence="12" type="ORF">AMD01_15660</name>
</gene>
<keyword evidence="4" id="KW-0479">Metal-binding</keyword>
<protein>
    <recommendedName>
        <fullName evidence="14">Copper resistance protein</fullName>
    </recommendedName>
</protein>
<evidence type="ECO:0000256" key="6">
    <source>
        <dbReference type="ARBA" id="ARBA00022989"/>
    </source>
</evidence>
<accession>A0A0M0KXC3</accession>
<evidence type="ECO:0000259" key="11">
    <source>
        <dbReference type="Pfam" id="PF13115"/>
    </source>
</evidence>
<dbReference type="GO" id="GO:0005886">
    <property type="term" value="C:plasma membrane"/>
    <property type="evidence" value="ECO:0007669"/>
    <property type="project" value="UniProtKB-SubCell"/>
</dbReference>
<dbReference type="InterPro" id="IPR007348">
    <property type="entry name" value="CopC_dom"/>
</dbReference>
<keyword evidence="2" id="KW-1003">Cell membrane</keyword>
<reference evidence="13" key="1">
    <citation type="submission" date="2015-08" db="EMBL/GenBank/DDBJ databases">
        <title>Fjat-14210 dsm16467.</title>
        <authorList>
            <person name="Liu B."/>
            <person name="Wang J."/>
            <person name="Zhu Y."/>
            <person name="Liu G."/>
            <person name="Chen Q."/>
            <person name="Chen Z."/>
            <person name="Lan J."/>
            <person name="Che J."/>
            <person name="Ge C."/>
            <person name="Shi H."/>
            <person name="Pan Z."/>
            <person name="Liu X."/>
        </authorList>
    </citation>
    <scope>NUCLEOTIDE SEQUENCE [LARGE SCALE GENOMIC DNA]</scope>
    <source>
        <strain evidence="13">DSM 16467</strain>
    </source>
</reference>
<dbReference type="PATRIC" id="fig|284581.3.peg.1134"/>
<dbReference type="Gene3D" id="2.60.40.1220">
    <property type="match status" value="1"/>
</dbReference>
<dbReference type="Pfam" id="PF04234">
    <property type="entry name" value="CopC"/>
    <property type="match status" value="1"/>
</dbReference>
<organism evidence="12 13">
    <name type="scientific">Priestia koreensis</name>
    <dbReference type="NCBI Taxonomy" id="284581"/>
    <lineage>
        <taxon>Bacteria</taxon>
        <taxon>Bacillati</taxon>
        <taxon>Bacillota</taxon>
        <taxon>Bacilli</taxon>
        <taxon>Bacillales</taxon>
        <taxon>Bacillaceae</taxon>
        <taxon>Priestia</taxon>
    </lineage>
</organism>
<evidence type="ECO:0000259" key="10">
    <source>
        <dbReference type="Pfam" id="PF05425"/>
    </source>
</evidence>
<feature type="domain" description="YtkA-like" evidence="11">
    <location>
        <begin position="468"/>
        <end position="538"/>
    </location>
</feature>
<dbReference type="InterPro" id="IPR032693">
    <property type="entry name" value="YtkA-like_dom"/>
</dbReference>
<keyword evidence="3" id="KW-0812">Transmembrane</keyword>
<dbReference type="InterPro" id="IPR014755">
    <property type="entry name" value="Cu-Rt/internalin_Ig-like"/>
</dbReference>
<dbReference type="AlphaFoldDB" id="A0A0M0KXC3"/>
<name>A0A0M0KXC3_9BACI</name>
<comment type="caution">
    <text evidence="12">The sequence shown here is derived from an EMBL/GenBank/DDBJ whole genome shotgun (WGS) entry which is preliminary data.</text>
</comment>
<evidence type="ECO:0000256" key="2">
    <source>
        <dbReference type="ARBA" id="ARBA00022475"/>
    </source>
</evidence>
<dbReference type="Proteomes" id="UP000037558">
    <property type="component" value="Unassembled WGS sequence"/>
</dbReference>
<keyword evidence="13" id="KW-1185">Reference proteome</keyword>
<evidence type="ECO:0000256" key="7">
    <source>
        <dbReference type="ARBA" id="ARBA00023008"/>
    </source>
</evidence>
<keyword evidence="8" id="KW-0472">Membrane</keyword>
<dbReference type="RefSeq" id="WP_053402372.1">
    <property type="nucleotide sequence ID" value="NZ_LILC01000021.1"/>
</dbReference>
<feature type="domain" description="Copper resistance protein D" evidence="10">
    <location>
        <begin position="340"/>
        <end position="432"/>
    </location>
</feature>